<evidence type="ECO:0000256" key="6">
    <source>
        <dbReference type="ARBA" id="ARBA00023125"/>
    </source>
</evidence>
<keyword evidence="1" id="KW-0547">Nucleotide-binding</keyword>
<dbReference type="PANTHER" id="PTHR47962">
    <property type="entry name" value="ATP-DEPENDENT HELICASE LHR-RELATED-RELATED"/>
    <property type="match status" value="1"/>
</dbReference>
<keyword evidence="6" id="KW-0238">DNA-binding</keyword>
<dbReference type="PROSITE" id="PS51192">
    <property type="entry name" value="HELICASE_ATP_BIND_1"/>
    <property type="match status" value="1"/>
</dbReference>
<keyword evidence="5" id="KW-0067">ATP-binding</keyword>
<keyword evidence="13" id="KW-1185">Reference proteome</keyword>
<dbReference type="CDD" id="cd18796">
    <property type="entry name" value="SF2_C_LHR"/>
    <property type="match status" value="1"/>
</dbReference>
<evidence type="ECO:0000256" key="5">
    <source>
        <dbReference type="ARBA" id="ARBA00022840"/>
    </source>
</evidence>
<keyword evidence="8" id="KW-0413">Isomerase</keyword>
<keyword evidence="4 12" id="KW-0347">Helicase</keyword>
<dbReference type="Pfam" id="PF23235">
    <property type="entry name" value="WHD_3rd_Lhr"/>
    <property type="match status" value="1"/>
</dbReference>
<evidence type="ECO:0000313" key="13">
    <source>
        <dbReference type="Proteomes" id="UP000193228"/>
    </source>
</evidence>
<dbReference type="GO" id="GO:0016887">
    <property type="term" value="F:ATP hydrolysis activity"/>
    <property type="evidence" value="ECO:0007669"/>
    <property type="project" value="TreeGrafter"/>
</dbReference>
<evidence type="ECO:0000256" key="9">
    <source>
        <dbReference type="SAM" id="MobiDB-lite"/>
    </source>
</evidence>
<evidence type="ECO:0000259" key="11">
    <source>
        <dbReference type="PROSITE" id="PS51194"/>
    </source>
</evidence>
<dbReference type="PANTHER" id="PTHR47962:SF5">
    <property type="entry name" value="ATP-DEPENDENT HELICASE LHR-RELATED"/>
    <property type="match status" value="1"/>
</dbReference>
<dbReference type="CDD" id="cd17922">
    <property type="entry name" value="DEXHc_LHR-like"/>
    <property type="match status" value="1"/>
</dbReference>
<accession>A0A1X7LQD2</accession>
<sequence>MTSAKTFAALDAAPRSRKARSVASAARPVARALPPVPQALQGFHPAVANWFQKTFPAPTSAQSAAWPLIRSGRSTLVAAPTGSGKTLTAFLSALDDLVQQGLANGGALPDETLVVYVSPLKALSNDIRLNLQMPLQGIAQELEALGLPPLDIRTAVRTGDTTPQERNALKKRAPHILVTTPESLYVLLGSDSGRRMLSTVRTVIVDEIHALAGSKRGSHLALSLERLDALCERRLPRIGLSATQKPIGAVARFLVGRASAENAGSVESDTPADCAIVDVGHVRARDLALEIPPVPLEAVMANEVWERVYDRLAELVALHRTTLVFVNTRRMAERAARHLTERLGKEAVAAHHGSLAKEHRFDAEQRLKRGELRVLIATASLELGIDIGDVDLVCQMGSPRAIAPFLQRVGRSGHQVGGMPKGRLFPASRDDLLECAALLDCVRRGELDALRIPRAPLDVLAQQIVAEVSSAEWSEDALFGMIRRAAPYAELEREQYDAVLRMLAEGYTSRHGPRAAYVHRDAVSGTLRGRRGGKLVALTSGGTIPENADYAVVLEPQAINIGTVNEDFAVESLAGDVFQLGNASYRILRIESGRVRVEDAQGQPPNIPFWLGEAPGRSDELSFAVARLREQVERLLVERELGVDAEALVAAHEIASATPPALQPASPRIDHAIAWLVEHLALDEAAARQIVDYLARARAALGVLPTQNTLVMERFFDESGGTQLVIHSPFGSRVNRAWGLALRKRFCRSFNFELQAAATEDAIVLSLTGSHSFVLDDVWRYLHSNSAEHLLIQALLDAPLFGVRWRWNATTSLGLPRYTGGRKTAPQLQRMRSEDLLASVFPEQAACLENIVGEREVPRHPLIDQTVDDCLHDAMDSVRWLALLRRIERGEVRLVARDLPAPSPLAAEILTAKPYAYLDDAPIEERRTQAVLNRRWSDPSSADDLGALDAAAIDSVRDEAWPQARTADEMHEALTGLACIAEAEAREHEDWPALLAALAQAGRATRVQLSASAGTGANANDALWLPAERVTCFAALYPDLPRQRYAPQLSAPKGYTDSWSADDALVDVLRARLTGFGPLTVDAIARPLGLPANRVEQALVRLEAEGYLLRGRFTPQGSVEEWCERHLLARIHRYTVKRLRREIEPVERHDFMRFLCEWQHLTPDTRAEGRDALAAALDQLEGFPAAAGAWEEDILPARVRAYANSSLDELCRSGKIVWTRLTERARGAAGPIRSTPIVLLPRARVRTWSALLDPARQVELSALAQSVYDALAQHGAMFFDELLAEVRVLRMELEGALGELVAAGLANSDSFAGLRALLKPLAKRNAFSSSRRARPSALIGGMDDAGRWALVSRRRADGTADTGVKAAEKPPERRPQWPPEVLEHVAMTLLRRYGVVFWRLLEREAEWLPPWRDLLRVFQRLEARGVIRGGRFVNGLAGEQFALPEAIPLLREVRRHANDGAFVCVAGTDPLNLAGTLLVGERVPAVAGNRVLYRDGVVAATLVAGKFWFDAALEAHPLERDRARALLAHRF</sequence>
<gene>
    <name evidence="12" type="ORF">SAMN06265784_10827</name>
</gene>
<dbReference type="InterPro" id="IPR013701">
    <property type="entry name" value="Lhr-like_DEAD/DEAH_assoc"/>
</dbReference>
<dbReference type="InterPro" id="IPR014001">
    <property type="entry name" value="Helicase_ATP-bd"/>
</dbReference>
<dbReference type="RefSeq" id="WP_085487197.1">
    <property type="nucleotide sequence ID" value="NZ_FXAT01000008.1"/>
</dbReference>
<feature type="domain" description="Helicase ATP-binding" evidence="10">
    <location>
        <begin position="66"/>
        <end position="262"/>
    </location>
</feature>
<dbReference type="Gene3D" id="3.40.50.300">
    <property type="entry name" value="P-loop containing nucleotide triphosphate hydrolases"/>
    <property type="match status" value="2"/>
</dbReference>
<dbReference type="Pfam" id="PF00270">
    <property type="entry name" value="DEAD"/>
    <property type="match status" value="1"/>
</dbReference>
<dbReference type="InterPro" id="IPR011545">
    <property type="entry name" value="DEAD/DEAH_box_helicase_dom"/>
</dbReference>
<dbReference type="InterPro" id="IPR001650">
    <property type="entry name" value="Helicase_C-like"/>
</dbReference>
<evidence type="ECO:0000313" key="12">
    <source>
        <dbReference type="EMBL" id="SMG56101.1"/>
    </source>
</evidence>
<protein>
    <submittedName>
        <fullName evidence="12">ATP dependent helicase, Lhr family</fullName>
    </submittedName>
</protein>
<feature type="region of interest" description="Disordered" evidence="9">
    <location>
        <begin position="1357"/>
        <end position="1376"/>
    </location>
</feature>
<dbReference type="Pfam" id="PF08494">
    <property type="entry name" value="DEAD_assoc"/>
    <property type="match status" value="1"/>
</dbReference>
<dbReference type="PROSITE" id="PS51194">
    <property type="entry name" value="HELICASE_CTER"/>
    <property type="match status" value="1"/>
</dbReference>
<dbReference type="GO" id="GO:0005524">
    <property type="term" value="F:ATP binding"/>
    <property type="evidence" value="ECO:0007669"/>
    <property type="project" value="UniProtKB-KW"/>
</dbReference>
<dbReference type="InterPro" id="IPR052511">
    <property type="entry name" value="ATP-dep_Helicase"/>
</dbReference>
<proteinExistence type="predicted"/>
<feature type="domain" description="Helicase C-terminal" evidence="11">
    <location>
        <begin position="307"/>
        <end position="463"/>
    </location>
</feature>
<dbReference type="GO" id="GO:0004386">
    <property type="term" value="F:helicase activity"/>
    <property type="evidence" value="ECO:0007669"/>
    <property type="project" value="UniProtKB-KW"/>
</dbReference>
<dbReference type="InterPro" id="IPR055367">
    <property type="entry name" value="WH4_Lhr"/>
</dbReference>
<keyword evidence="2" id="KW-0227">DNA damage</keyword>
<keyword evidence="3" id="KW-0378">Hydrolase</keyword>
<feature type="compositionally biased region" description="Basic and acidic residues" evidence="9">
    <location>
        <begin position="1366"/>
        <end position="1375"/>
    </location>
</feature>
<evidence type="ECO:0000256" key="7">
    <source>
        <dbReference type="ARBA" id="ARBA00023204"/>
    </source>
</evidence>
<dbReference type="InterPro" id="IPR027417">
    <property type="entry name" value="P-loop_NTPase"/>
</dbReference>
<dbReference type="GO" id="GO:0003677">
    <property type="term" value="F:DNA binding"/>
    <property type="evidence" value="ECO:0007669"/>
    <property type="project" value="UniProtKB-KW"/>
</dbReference>
<dbReference type="STRING" id="1515439.SAMN06265784_10827"/>
<name>A0A1X7LQD2_9BURK</name>
<keyword evidence="7" id="KW-0234">DNA repair</keyword>
<organism evidence="12 13">
    <name type="scientific">Paraburkholderia susongensis</name>
    <dbReference type="NCBI Taxonomy" id="1515439"/>
    <lineage>
        <taxon>Bacteria</taxon>
        <taxon>Pseudomonadati</taxon>
        <taxon>Pseudomonadota</taxon>
        <taxon>Betaproteobacteria</taxon>
        <taxon>Burkholderiales</taxon>
        <taxon>Burkholderiaceae</taxon>
        <taxon>Paraburkholderia</taxon>
    </lineage>
</organism>
<reference evidence="13" key="1">
    <citation type="submission" date="2017-04" db="EMBL/GenBank/DDBJ databases">
        <authorList>
            <person name="Varghese N."/>
            <person name="Submissions S."/>
        </authorList>
    </citation>
    <scope>NUCLEOTIDE SEQUENCE [LARGE SCALE GENOMIC DNA]</scope>
    <source>
        <strain evidence="13">LMG 29540</strain>
    </source>
</reference>
<evidence type="ECO:0000256" key="2">
    <source>
        <dbReference type="ARBA" id="ARBA00022763"/>
    </source>
</evidence>
<evidence type="ECO:0000259" key="10">
    <source>
        <dbReference type="PROSITE" id="PS51192"/>
    </source>
</evidence>
<dbReference type="OrthoDB" id="9815222at2"/>
<dbReference type="SMART" id="SM00490">
    <property type="entry name" value="HELICc"/>
    <property type="match status" value="1"/>
</dbReference>
<dbReference type="Pfam" id="PF19306">
    <property type="entry name" value="WHD_Lhr"/>
    <property type="match status" value="1"/>
</dbReference>
<dbReference type="InterPro" id="IPR055368">
    <property type="entry name" value="WH3_Lhr"/>
</dbReference>
<evidence type="ECO:0000256" key="1">
    <source>
        <dbReference type="ARBA" id="ARBA00022741"/>
    </source>
</evidence>
<dbReference type="Pfam" id="PF00271">
    <property type="entry name" value="Helicase_C"/>
    <property type="match status" value="1"/>
</dbReference>
<dbReference type="Pfam" id="PF23234">
    <property type="entry name" value="WHD_4th_Lhr"/>
    <property type="match status" value="1"/>
</dbReference>
<evidence type="ECO:0000256" key="3">
    <source>
        <dbReference type="ARBA" id="ARBA00022801"/>
    </source>
</evidence>
<dbReference type="EMBL" id="FXAT01000008">
    <property type="protein sequence ID" value="SMG56101.1"/>
    <property type="molecule type" value="Genomic_DNA"/>
</dbReference>
<dbReference type="SMART" id="SM00487">
    <property type="entry name" value="DEXDc"/>
    <property type="match status" value="1"/>
</dbReference>
<dbReference type="InterPro" id="IPR045628">
    <property type="entry name" value="Lhr_WH_dom"/>
</dbReference>
<evidence type="ECO:0000256" key="4">
    <source>
        <dbReference type="ARBA" id="ARBA00022806"/>
    </source>
</evidence>
<dbReference type="GO" id="GO:0006281">
    <property type="term" value="P:DNA repair"/>
    <property type="evidence" value="ECO:0007669"/>
    <property type="project" value="UniProtKB-KW"/>
</dbReference>
<dbReference type="Proteomes" id="UP000193228">
    <property type="component" value="Unassembled WGS sequence"/>
</dbReference>
<evidence type="ECO:0000256" key="8">
    <source>
        <dbReference type="ARBA" id="ARBA00023235"/>
    </source>
</evidence>
<dbReference type="SUPFAM" id="SSF52540">
    <property type="entry name" value="P-loop containing nucleoside triphosphate hydrolases"/>
    <property type="match status" value="1"/>
</dbReference>